<dbReference type="AlphaFoldDB" id="A0A7V8FJN7"/>
<dbReference type="Proteomes" id="UP000487117">
    <property type="component" value="Unassembled WGS sequence"/>
</dbReference>
<gene>
    <name evidence="2" type="ORF">GAK31_00622</name>
</gene>
<evidence type="ECO:0000256" key="1">
    <source>
        <dbReference type="SAM" id="Phobius"/>
    </source>
</evidence>
<sequence>MNTPGKPKPSRNQRHWLLVALAVALVGVLIMVFGYW</sequence>
<feature type="transmembrane region" description="Helical" evidence="1">
    <location>
        <begin position="16"/>
        <end position="35"/>
    </location>
</feature>
<evidence type="ECO:0000313" key="3">
    <source>
        <dbReference type="Proteomes" id="UP000487117"/>
    </source>
</evidence>
<evidence type="ECO:0000313" key="2">
    <source>
        <dbReference type="EMBL" id="KAF1017358.1"/>
    </source>
</evidence>
<keyword evidence="1" id="KW-0472">Membrane</keyword>
<accession>A0A7V8FJN7</accession>
<proteinExistence type="predicted"/>
<keyword evidence="1" id="KW-0812">Transmembrane</keyword>
<organism evidence="2 3">
    <name type="scientific">Stenotrophomonas maltophilia</name>
    <name type="common">Pseudomonas maltophilia</name>
    <name type="synonym">Xanthomonas maltophilia</name>
    <dbReference type="NCBI Taxonomy" id="40324"/>
    <lineage>
        <taxon>Bacteria</taxon>
        <taxon>Pseudomonadati</taxon>
        <taxon>Pseudomonadota</taxon>
        <taxon>Gammaproteobacteria</taxon>
        <taxon>Lysobacterales</taxon>
        <taxon>Lysobacteraceae</taxon>
        <taxon>Stenotrophomonas</taxon>
        <taxon>Stenotrophomonas maltophilia group</taxon>
    </lineage>
</organism>
<dbReference type="EMBL" id="WNDS01000001">
    <property type="protein sequence ID" value="KAF1017358.1"/>
    <property type="molecule type" value="Genomic_DNA"/>
</dbReference>
<protein>
    <submittedName>
        <fullName evidence="2">Uncharacterized protein</fullName>
    </submittedName>
</protein>
<reference evidence="3" key="1">
    <citation type="journal article" date="2020" name="MBio">
        <title>Horizontal gene transfer to a defensive symbiont with a reduced genome amongst a multipartite beetle microbiome.</title>
        <authorList>
            <person name="Waterworth S.C."/>
            <person name="Florez L.V."/>
            <person name="Rees E.R."/>
            <person name="Hertweck C."/>
            <person name="Kaltenpoth M."/>
            <person name="Kwan J.C."/>
        </authorList>
    </citation>
    <scope>NUCLEOTIDE SEQUENCE [LARGE SCALE GENOMIC DNA]</scope>
</reference>
<keyword evidence="1" id="KW-1133">Transmembrane helix</keyword>
<name>A0A7V8FJN7_STEMA</name>
<comment type="caution">
    <text evidence="2">The sequence shown here is derived from an EMBL/GenBank/DDBJ whole genome shotgun (WGS) entry which is preliminary data.</text>
</comment>